<keyword evidence="8 9" id="KW-0131">Cell cycle</keyword>
<dbReference type="GO" id="GO:0000917">
    <property type="term" value="P:division septum assembly"/>
    <property type="evidence" value="ECO:0007669"/>
    <property type="project" value="UniProtKB-KW"/>
</dbReference>
<evidence type="ECO:0000256" key="1">
    <source>
        <dbReference type="ARBA" id="ARBA00001946"/>
    </source>
</evidence>
<comment type="function">
    <text evidence="9">Necessary for normal cell division and for the maintenance of normal septation.</text>
</comment>
<keyword evidence="5" id="KW-0460">Magnesium</keyword>
<evidence type="ECO:0000256" key="7">
    <source>
        <dbReference type="ARBA" id="ARBA00023210"/>
    </source>
</evidence>
<keyword evidence="6 9" id="KW-0342">GTP-binding</keyword>
<keyword evidence="4 9" id="KW-0547">Nucleotide-binding</keyword>
<dbReference type="PROSITE" id="PS51706">
    <property type="entry name" value="G_ENGB"/>
    <property type="match status" value="1"/>
</dbReference>
<evidence type="ECO:0000256" key="5">
    <source>
        <dbReference type="ARBA" id="ARBA00022842"/>
    </source>
</evidence>
<keyword evidence="3" id="KW-0479">Metal-binding</keyword>
<dbReference type="PANTHER" id="PTHR11649:SF13">
    <property type="entry name" value="ENGB-TYPE G DOMAIN-CONTAINING PROTEIN"/>
    <property type="match status" value="1"/>
</dbReference>
<dbReference type="HAMAP" id="MF_00321">
    <property type="entry name" value="GTPase_EngB"/>
    <property type="match status" value="1"/>
</dbReference>
<dbReference type="Proteomes" id="UP000812270">
    <property type="component" value="Unassembled WGS sequence"/>
</dbReference>
<feature type="domain" description="EngB-type G" evidence="10">
    <location>
        <begin position="22"/>
        <end position="207"/>
    </location>
</feature>
<dbReference type="InterPro" id="IPR030393">
    <property type="entry name" value="G_ENGB_dom"/>
</dbReference>
<comment type="caution">
    <text evidence="11">The sequence shown here is derived from an EMBL/GenBank/DDBJ whole genome shotgun (WGS) entry which is preliminary data.</text>
</comment>
<evidence type="ECO:0000256" key="4">
    <source>
        <dbReference type="ARBA" id="ARBA00022741"/>
    </source>
</evidence>
<gene>
    <name evidence="11" type="primary">yihA</name>
    <name evidence="9" type="synonym">engB</name>
    <name evidence="11" type="ORF">KTO63_05070</name>
</gene>
<accession>A0A9E2S5R1</accession>
<name>A0A9E2S5R1_9BACT</name>
<reference evidence="11" key="1">
    <citation type="submission" date="2021-06" db="EMBL/GenBank/DDBJ databases">
        <authorList>
            <person name="Huq M.A."/>
        </authorList>
    </citation>
    <scope>NUCLEOTIDE SEQUENCE</scope>
    <source>
        <strain evidence="11">MAH-26</strain>
    </source>
</reference>
<dbReference type="RefSeq" id="WP_217790142.1">
    <property type="nucleotide sequence ID" value="NZ_JAHSPG010000002.1"/>
</dbReference>
<evidence type="ECO:0000256" key="6">
    <source>
        <dbReference type="ARBA" id="ARBA00023134"/>
    </source>
</evidence>
<dbReference type="GO" id="GO:0046872">
    <property type="term" value="F:metal ion binding"/>
    <property type="evidence" value="ECO:0007669"/>
    <property type="project" value="UniProtKB-KW"/>
</dbReference>
<dbReference type="PANTHER" id="PTHR11649">
    <property type="entry name" value="MSS1/TRME-RELATED GTP-BINDING PROTEIN"/>
    <property type="match status" value="1"/>
</dbReference>
<evidence type="ECO:0000256" key="3">
    <source>
        <dbReference type="ARBA" id="ARBA00022723"/>
    </source>
</evidence>
<proteinExistence type="inferred from homology"/>
<dbReference type="NCBIfam" id="TIGR03598">
    <property type="entry name" value="GTPase_YsxC"/>
    <property type="match status" value="1"/>
</dbReference>
<evidence type="ECO:0000256" key="8">
    <source>
        <dbReference type="ARBA" id="ARBA00023306"/>
    </source>
</evidence>
<keyword evidence="12" id="KW-1185">Reference proteome</keyword>
<evidence type="ECO:0000256" key="9">
    <source>
        <dbReference type="HAMAP-Rule" id="MF_00321"/>
    </source>
</evidence>
<keyword evidence="2 9" id="KW-0132">Cell division</keyword>
<protein>
    <recommendedName>
        <fullName evidence="9">Probable GTP-binding protein EngB</fullName>
    </recommendedName>
</protein>
<dbReference type="CDD" id="cd01876">
    <property type="entry name" value="YihA_EngB"/>
    <property type="match status" value="1"/>
</dbReference>
<evidence type="ECO:0000259" key="10">
    <source>
        <dbReference type="PROSITE" id="PS51706"/>
    </source>
</evidence>
<dbReference type="AlphaFoldDB" id="A0A9E2S5R1"/>
<dbReference type="InterPro" id="IPR019987">
    <property type="entry name" value="GTP-bd_ribosome_bio_YsxC"/>
</dbReference>
<keyword evidence="7 9" id="KW-0717">Septation</keyword>
<evidence type="ECO:0000313" key="11">
    <source>
        <dbReference type="EMBL" id="MBV4356511.1"/>
    </source>
</evidence>
<evidence type="ECO:0000256" key="2">
    <source>
        <dbReference type="ARBA" id="ARBA00022618"/>
    </source>
</evidence>
<dbReference type="InterPro" id="IPR006073">
    <property type="entry name" value="GTP-bd"/>
</dbReference>
<comment type="cofactor">
    <cofactor evidence="1">
        <name>Mg(2+)</name>
        <dbReference type="ChEBI" id="CHEBI:18420"/>
    </cofactor>
</comment>
<organism evidence="11 12">
    <name type="scientific">Pinibacter aurantiacus</name>
    <dbReference type="NCBI Taxonomy" id="2851599"/>
    <lineage>
        <taxon>Bacteria</taxon>
        <taxon>Pseudomonadati</taxon>
        <taxon>Bacteroidota</taxon>
        <taxon>Chitinophagia</taxon>
        <taxon>Chitinophagales</taxon>
        <taxon>Chitinophagaceae</taxon>
        <taxon>Pinibacter</taxon>
    </lineage>
</organism>
<sequence>MLIKTASYLISSPDYEKCPAPDRPEYAFIGRSNVGKSSLINMLCNNQKLAKTSGSPGKTQMINHFNVLSVKNEWDKKPAPWYIVDLPGYGFAKVSQSSRRRWEQMIENYLRKRENLANVFVLIDSRHSPQKIDLEFLQQLAKWDVPFSLIFTKSDKETQAVVAKNVKDFLNKMRETWQFLPQHFVSSSVKTHGRDKILTYIGEVNERFYE</sequence>
<dbReference type="EMBL" id="JAHSPG010000002">
    <property type="protein sequence ID" value="MBV4356511.1"/>
    <property type="molecule type" value="Genomic_DNA"/>
</dbReference>
<comment type="similarity">
    <text evidence="9">Belongs to the TRAFAC class TrmE-Era-EngA-EngB-Septin-like GTPase superfamily. EngB GTPase family.</text>
</comment>
<dbReference type="GO" id="GO:0005525">
    <property type="term" value="F:GTP binding"/>
    <property type="evidence" value="ECO:0007669"/>
    <property type="project" value="UniProtKB-UniRule"/>
</dbReference>
<evidence type="ECO:0000313" key="12">
    <source>
        <dbReference type="Proteomes" id="UP000812270"/>
    </source>
</evidence>
<dbReference type="Pfam" id="PF01926">
    <property type="entry name" value="MMR_HSR1"/>
    <property type="match status" value="1"/>
</dbReference>